<dbReference type="EMBL" id="CP002588">
    <property type="protein sequence ID" value="AEA48133.1"/>
    <property type="molecule type" value="Genomic_DNA"/>
</dbReference>
<organism evidence="1 2">
    <name type="scientific">Archaeoglobus veneficus (strain DSM 11195 / SNP6)</name>
    <dbReference type="NCBI Taxonomy" id="693661"/>
    <lineage>
        <taxon>Archaea</taxon>
        <taxon>Methanobacteriati</taxon>
        <taxon>Methanobacteriota</taxon>
        <taxon>Archaeoglobi</taxon>
        <taxon>Archaeoglobales</taxon>
        <taxon>Archaeoglobaceae</taxon>
        <taxon>Archaeoglobus</taxon>
    </lineage>
</organism>
<keyword evidence="2" id="KW-1185">Reference proteome</keyword>
<dbReference type="STRING" id="693661.Arcve_2144"/>
<dbReference type="Proteomes" id="UP000008136">
    <property type="component" value="Chromosome"/>
</dbReference>
<dbReference type="HOGENOM" id="CLU_1727149_0_0_2"/>
<reference evidence="1 2" key="1">
    <citation type="submission" date="2011-03" db="EMBL/GenBank/DDBJ databases">
        <title>The complete genome of Archaeoglobus veneficus SNP6.</title>
        <authorList>
            <consortium name="US DOE Joint Genome Institute (JGI-PGF)"/>
            <person name="Lucas S."/>
            <person name="Copeland A."/>
            <person name="Lapidus A."/>
            <person name="Bruce D."/>
            <person name="Goodwin L."/>
            <person name="Pitluck S."/>
            <person name="Kyrpides N."/>
            <person name="Mavromatis K."/>
            <person name="Pagani I."/>
            <person name="Ivanova N."/>
            <person name="Mikhailova N."/>
            <person name="Lu M."/>
            <person name="Detter J.C."/>
            <person name="Tapia R."/>
            <person name="Han C."/>
            <person name="Land M."/>
            <person name="Hauser L."/>
            <person name="Markowitz V."/>
            <person name="Cheng J.-F."/>
            <person name="Hugenholtz P."/>
            <person name="Woyke T."/>
            <person name="Wu D."/>
            <person name="Spring S."/>
            <person name="Brambilla E."/>
            <person name="Klenk H.-P."/>
            <person name="Eisen J.A."/>
        </authorList>
    </citation>
    <scope>NUCLEOTIDE SEQUENCE [LARGE SCALE GENOMIC DNA]</scope>
    <source>
        <strain>SNP6</strain>
    </source>
</reference>
<proteinExistence type="predicted"/>
<evidence type="ECO:0000313" key="1">
    <source>
        <dbReference type="EMBL" id="AEA48133.1"/>
    </source>
</evidence>
<dbReference type="KEGG" id="ave:Arcve_2144"/>
<sequence length="151" mass="16974">MLAYVKLAETFGVPPSISERVAEVLSGMDESMCGPVLLDEFDELVVDAGETIAALVEELGNLNAICTAINLYAFCTGLEKKMREIGLEEVEACLSDVFKLKELISSVELPHAPIYHHPFVRTVWQNMEPLVVMKMSDIVREIAEEIWRERF</sequence>
<accession>F2KSY9</accession>
<protein>
    <submittedName>
        <fullName evidence="1">Uncharacterized protein</fullName>
    </submittedName>
</protein>
<name>F2KSY9_ARCVS</name>
<gene>
    <name evidence="1" type="ordered locus">Arcve_2144</name>
</gene>
<evidence type="ECO:0000313" key="2">
    <source>
        <dbReference type="Proteomes" id="UP000008136"/>
    </source>
</evidence>
<dbReference type="AlphaFoldDB" id="F2KSY9"/>